<reference evidence="11 12" key="1">
    <citation type="submission" date="2017-08" db="EMBL/GenBank/DDBJ databases">
        <title>Infants hospitalized years apart are colonized by the same room-sourced microbial strains.</title>
        <authorList>
            <person name="Brooks B."/>
            <person name="Olm M.R."/>
            <person name="Firek B.A."/>
            <person name="Baker R."/>
            <person name="Thomas B.C."/>
            <person name="Morowitz M.J."/>
            <person name="Banfield J.F."/>
        </authorList>
    </citation>
    <scope>NUCLEOTIDE SEQUENCE [LARGE SCALE GENOMIC DNA]</scope>
    <source>
        <strain evidence="11">S2_005_001_R1_22</strain>
    </source>
</reference>
<dbReference type="AlphaFoldDB" id="A0A2W5P0P7"/>
<evidence type="ECO:0000256" key="7">
    <source>
        <dbReference type="ARBA" id="ARBA00022827"/>
    </source>
</evidence>
<accession>A0A2W5P0P7</accession>
<dbReference type="Gene3D" id="3.10.520.10">
    <property type="entry name" value="ApbE-like domains"/>
    <property type="match status" value="1"/>
</dbReference>
<dbReference type="GO" id="GO:0016740">
    <property type="term" value="F:transferase activity"/>
    <property type="evidence" value="ECO:0007669"/>
    <property type="project" value="UniProtKB-KW"/>
</dbReference>
<evidence type="ECO:0000256" key="6">
    <source>
        <dbReference type="ARBA" id="ARBA00022723"/>
    </source>
</evidence>
<dbReference type="InterPro" id="IPR024932">
    <property type="entry name" value="ApbE"/>
</dbReference>
<proteinExistence type="predicted"/>
<comment type="cofactor">
    <cofactor evidence="1">
        <name>Mg(2+)</name>
        <dbReference type="ChEBI" id="CHEBI:18420"/>
    </cofactor>
</comment>
<dbReference type="GO" id="GO:0046872">
    <property type="term" value="F:metal ion binding"/>
    <property type="evidence" value="ECO:0007669"/>
    <property type="project" value="UniProtKB-KW"/>
</dbReference>
<evidence type="ECO:0000256" key="1">
    <source>
        <dbReference type="ARBA" id="ARBA00001946"/>
    </source>
</evidence>
<comment type="catalytic activity">
    <reaction evidence="10">
        <text>L-threonyl-[protein] + FAD = FMN-L-threonyl-[protein] + AMP + H(+)</text>
        <dbReference type="Rhea" id="RHEA:36847"/>
        <dbReference type="Rhea" id="RHEA-COMP:11060"/>
        <dbReference type="Rhea" id="RHEA-COMP:11061"/>
        <dbReference type="ChEBI" id="CHEBI:15378"/>
        <dbReference type="ChEBI" id="CHEBI:30013"/>
        <dbReference type="ChEBI" id="CHEBI:57692"/>
        <dbReference type="ChEBI" id="CHEBI:74257"/>
        <dbReference type="ChEBI" id="CHEBI:456215"/>
        <dbReference type="EC" id="2.7.1.180"/>
    </reaction>
</comment>
<dbReference type="InterPro" id="IPR003374">
    <property type="entry name" value="ApbE-like_sf"/>
</dbReference>
<evidence type="ECO:0000256" key="2">
    <source>
        <dbReference type="ARBA" id="ARBA00011955"/>
    </source>
</evidence>
<dbReference type="PANTHER" id="PTHR30040">
    <property type="entry name" value="THIAMINE BIOSYNTHESIS LIPOPROTEIN APBE"/>
    <property type="match status" value="1"/>
</dbReference>
<organism evidence="11 12">
    <name type="scientific">Sphingomonas taxi</name>
    <dbReference type="NCBI Taxonomy" id="1549858"/>
    <lineage>
        <taxon>Bacteria</taxon>
        <taxon>Pseudomonadati</taxon>
        <taxon>Pseudomonadota</taxon>
        <taxon>Alphaproteobacteria</taxon>
        <taxon>Sphingomonadales</taxon>
        <taxon>Sphingomonadaceae</taxon>
        <taxon>Sphingomonas</taxon>
    </lineage>
</organism>
<dbReference type="Pfam" id="PF02424">
    <property type="entry name" value="ApbE"/>
    <property type="match status" value="1"/>
</dbReference>
<keyword evidence="8" id="KW-0460">Magnesium</keyword>
<evidence type="ECO:0000256" key="9">
    <source>
        <dbReference type="ARBA" id="ARBA00031306"/>
    </source>
</evidence>
<evidence type="ECO:0000313" key="12">
    <source>
        <dbReference type="Proteomes" id="UP000249229"/>
    </source>
</evidence>
<sequence>MVVGRLPAGLGGQGLTPLVAMTPVARAKPASGIACFLAMGTRVEIHRFGPGDGDALAAARRAIEAVDDALTIHRPSAATAMNEALRAGREAPVDDPVLLDALTQIQAAQAATLGLFDPAADPRTGAAGWRDVRFDAATARIAAAVPLALDFGGFGKGFALDRAGAALRDAGVACAVLSAGESSIAVVGEHPLGGGWPFAVPDPLRAGRVLAEVELVDEALSISATVGDGTLAPERAAMIRPTDGSVVTAARCAIVVDRSGSRAEMFSTALIVADDAQAARLRDRRRMLFDLAATPSGGTLME</sequence>
<evidence type="ECO:0000313" key="11">
    <source>
        <dbReference type="EMBL" id="PZQ59286.1"/>
    </source>
</evidence>
<keyword evidence="6" id="KW-0479">Metal-binding</keyword>
<protein>
    <recommendedName>
        <fullName evidence="3">FAD:protein FMN transferase</fullName>
        <ecNumber evidence="2">2.7.1.180</ecNumber>
    </recommendedName>
    <alternativeName>
        <fullName evidence="9">Flavin transferase</fullName>
    </alternativeName>
</protein>
<comment type="caution">
    <text evidence="11">The sequence shown here is derived from an EMBL/GenBank/DDBJ whole genome shotgun (WGS) entry which is preliminary data.</text>
</comment>
<evidence type="ECO:0000256" key="10">
    <source>
        <dbReference type="ARBA" id="ARBA00048540"/>
    </source>
</evidence>
<dbReference type="EC" id="2.7.1.180" evidence="2"/>
<keyword evidence="5 11" id="KW-0808">Transferase</keyword>
<dbReference type="SUPFAM" id="SSF143631">
    <property type="entry name" value="ApbE-like"/>
    <property type="match status" value="1"/>
</dbReference>
<evidence type="ECO:0000256" key="3">
    <source>
        <dbReference type="ARBA" id="ARBA00016337"/>
    </source>
</evidence>
<dbReference type="EMBL" id="QFQI01000009">
    <property type="protein sequence ID" value="PZQ59286.1"/>
    <property type="molecule type" value="Genomic_DNA"/>
</dbReference>
<gene>
    <name evidence="11" type="ORF">DI544_11540</name>
</gene>
<dbReference type="Proteomes" id="UP000249229">
    <property type="component" value="Unassembled WGS sequence"/>
</dbReference>
<name>A0A2W5P0P7_9SPHN</name>
<keyword evidence="7" id="KW-0274">FAD</keyword>
<keyword evidence="4" id="KW-0285">Flavoprotein</keyword>
<dbReference type="PANTHER" id="PTHR30040:SF2">
    <property type="entry name" value="FAD:PROTEIN FMN TRANSFERASE"/>
    <property type="match status" value="1"/>
</dbReference>
<evidence type="ECO:0000256" key="5">
    <source>
        <dbReference type="ARBA" id="ARBA00022679"/>
    </source>
</evidence>
<evidence type="ECO:0000256" key="8">
    <source>
        <dbReference type="ARBA" id="ARBA00022842"/>
    </source>
</evidence>
<evidence type="ECO:0000256" key="4">
    <source>
        <dbReference type="ARBA" id="ARBA00022630"/>
    </source>
</evidence>